<organism evidence="11 12">
    <name type="scientific">Hortaea werneckii EXF-2000</name>
    <dbReference type="NCBI Taxonomy" id="1157616"/>
    <lineage>
        <taxon>Eukaryota</taxon>
        <taxon>Fungi</taxon>
        <taxon>Dikarya</taxon>
        <taxon>Ascomycota</taxon>
        <taxon>Pezizomycotina</taxon>
        <taxon>Dothideomycetes</taxon>
        <taxon>Dothideomycetidae</taxon>
        <taxon>Mycosphaerellales</taxon>
        <taxon>Teratosphaeriaceae</taxon>
        <taxon>Hortaea</taxon>
    </lineage>
</organism>
<dbReference type="Gene3D" id="3.30.70.330">
    <property type="match status" value="3"/>
</dbReference>
<name>A0A1Z5T269_HORWE</name>
<comment type="similarity">
    <text evidence="8">Belongs to the splicing factor SR family.</text>
</comment>
<dbReference type="GO" id="GO:0006397">
    <property type="term" value="P:mRNA processing"/>
    <property type="evidence" value="ECO:0007669"/>
    <property type="project" value="UniProtKB-KW"/>
</dbReference>
<evidence type="ECO:0000256" key="6">
    <source>
        <dbReference type="ARBA" id="ARBA00023242"/>
    </source>
</evidence>
<dbReference type="OrthoDB" id="10266058at2759"/>
<dbReference type="InterPro" id="IPR035979">
    <property type="entry name" value="RBD_domain_sf"/>
</dbReference>
<protein>
    <recommendedName>
        <fullName evidence="8">Splicing factor U2AF subunit</fullName>
    </recommendedName>
    <alternativeName>
        <fullName evidence="8">U2 snRNP auxiliary factor large subunit</fullName>
    </alternativeName>
</protein>
<dbReference type="InterPro" id="IPR012677">
    <property type="entry name" value="Nucleotide-bd_a/b_plait_sf"/>
</dbReference>
<dbReference type="Proteomes" id="UP000194280">
    <property type="component" value="Unassembled WGS sequence"/>
</dbReference>
<reference evidence="11 12" key="1">
    <citation type="submission" date="2017-01" db="EMBL/GenBank/DDBJ databases">
        <title>The recent genome duplication of the halophilic yeast Hortaea werneckii: insights from long-read sequencing.</title>
        <authorList>
            <person name="Sinha S."/>
            <person name="Flibotte S."/>
            <person name="Neira M."/>
            <person name="Lenassi M."/>
            <person name="Gostincar C."/>
            <person name="Stajich J.E."/>
            <person name="Nislow C.E."/>
        </authorList>
    </citation>
    <scope>NUCLEOTIDE SEQUENCE [LARGE SCALE GENOMIC DNA]</scope>
    <source>
        <strain evidence="11 12">EXF-2000</strain>
    </source>
</reference>
<dbReference type="CDD" id="cd12232">
    <property type="entry name" value="RRM3_U2AF65"/>
    <property type="match status" value="1"/>
</dbReference>
<dbReference type="InterPro" id="IPR006529">
    <property type="entry name" value="U2AF_lg"/>
</dbReference>
<evidence type="ECO:0000256" key="7">
    <source>
        <dbReference type="PROSITE-ProRule" id="PRU00176"/>
    </source>
</evidence>
<comment type="function">
    <text evidence="8">Necessary for the splicing of pre-mRNA.</text>
</comment>
<evidence type="ECO:0000256" key="2">
    <source>
        <dbReference type="ARBA" id="ARBA00022664"/>
    </source>
</evidence>
<evidence type="ECO:0000256" key="8">
    <source>
        <dbReference type="RuleBase" id="RU364135"/>
    </source>
</evidence>
<evidence type="ECO:0000256" key="1">
    <source>
        <dbReference type="ARBA" id="ARBA00004123"/>
    </source>
</evidence>
<gene>
    <name evidence="11" type="ORF">BTJ68_09886</name>
</gene>
<proteinExistence type="inferred from homology"/>
<evidence type="ECO:0000259" key="10">
    <source>
        <dbReference type="PROSITE" id="PS50102"/>
    </source>
</evidence>
<dbReference type="GO" id="GO:0005634">
    <property type="term" value="C:nucleus"/>
    <property type="evidence" value="ECO:0007669"/>
    <property type="project" value="UniProtKB-SubCell"/>
</dbReference>
<dbReference type="PROSITE" id="PS50102">
    <property type="entry name" value="RRM"/>
    <property type="match status" value="3"/>
</dbReference>
<keyword evidence="3" id="KW-0677">Repeat</keyword>
<keyword evidence="6 8" id="KW-0539">Nucleus</keyword>
<evidence type="ECO:0000256" key="4">
    <source>
        <dbReference type="ARBA" id="ARBA00022884"/>
    </source>
</evidence>
<dbReference type="GO" id="GO:0008380">
    <property type="term" value="P:RNA splicing"/>
    <property type="evidence" value="ECO:0007669"/>
    <property type="project" value="UniProtKB-KW"/>
</dbReference>
<dbReference type="AlphaFoldDB" id="A0A1Z5T269"/>
<feature type="region of interest" description="Disordered" evidence="9">
    <location>
        <begin position="1"/>
        <end position="158"/>
    </location>
</feature>
<evidence type="ECO:0000256" key="9">
    <source>
        <dbReference type="SAM" id="MobiDB-lite"/>
    </source>
</evidence>
<dbReference type="STRING" id="1157616.A0A1Z5T269"/>
<accession>A0A1Z5T269</accession>
<sequence>MSDRRMQSSRDDRRRDRDGDRERRDRRRSRSPGGWRGGGSRRDYEVDTYSSSRDYREREREERYGGRDRRDRDWDRGDRRRDARRDDDDRRRDRRDRDLFDDRRRPRDDRDRRGDNRDRDTGRDRDDMRQLERQARAKSGTPPPRKPKEPTPDLTEVVPVLQRKRRLTQWDIKPPGYENVTAEQAKLSGMFPLPGAPRQQPMDPSRLQAFMNQPGNQASKTALKPSTARQSKRLFVYNIPASATDDSVSDFFNLQLNGLNTTRGQDPCISAQVSADKSYALLEFKTAEDATNAMALDGISMEPESMDATNGEANGSAQGLTIRRPKDYIVPAVTDETETEAGVLSSFVPDTQNKISITRIPSYLGEEQIQELLVAFGELKSFVLAKDTASGQSRGIAFCEYANAAEATEVAVDSLNGMELGDSKLKVQRASIGIQQVGGEMSVNAMSMMTSASGNQDVEAGRVICLMNMITPEELMDANEADEILDDVKDECAKYGTMLDVKMPRPSSGNRQNNGIGKIYIKYEQPESAQKALAALAGRKFADRTVVVTFFGEEYFDVNAW</sequence>
<dbReference type="NCBIfam" id="TIGR01642">
    <property type="entry name" value="U2AF_lg"/>
    <property type="match status" value="1"/>
</dbReference>
<dbReference type="CDD" id="cd12231">
    <property type="entry name" value="RRM2_U2AF65"/>
    <property type="match status" value="1"/>
</dbReference>
<feature type="compositionally biased region" description="Basic and acidic residues" evidence="9">
    <location>
        <begin position="53"/>
        <end position="135"/>
    </location>
</feature>
<keyword evidence="12" id="KW-1185">Reference proteome</keyword>
<dbReference type="GO" id="GO:0003723">
    <property type="term" value="F:RNA binding"/>
    <property type="evidence" value="ECO:0007669"/>
    <property type="project" value="UniProtKB-UniRule"/>
</dbReference>
<evidence type="ECO:0000313" key="12">
    <source>
        <dbReference type="Proteomes" id="UP000194280"/>
    </source>
</evidence>
<comment type="subcellular location">
    <subcellularLocation>
        <location evidence="1 8">Nucleus</location>
    </subcellularLocation>
</comment>
<evidence type="ECO:0000313" key="11">
    <source>
        <dbReference type="EMBL" id="OTA29357.1"/>
    </source>
</evidence>
<evidence type="ECO:0000256" key="3">
    <source>
        <dbReference type="ARBA" id="ARBA00022737"/>
    </source>
</evidence>
<dbReference type="InterPro" id="IPR003954">
    <property type="entry name" value="RRM_euk-type"/>
</dbReference>
<dbReference type="FunFam" id="3.30.70.330:FF:000097">
    <property type="entry name" value="U2 snRNP auxiliary factor large subunit"/>
    <property type="match status" value="1"/>
</dbReference>
<feature type="domain" description="RRM" evidence="10">
    <location>
        <begin position="462"/>
        <end position="553"/>
    </location>
</feature>
<feature type="compositionally biased region" description="Basic and acidic residues" evidence="9">
    <location>
        <begin position="1"/>
        <end position="23"/>
    </location>
</feature>
<keyword evidence="2 8" id="KW-0507">mRNA processing</keyword>
<dbReference type="VEuPathDB" id="FungiDB:BTJ68_09886"/>
<feature type="domain" description="RRM" evidence="10">
    <location>
        <begin position="353"/>
        <end position="432"/>
    </location>
</feature>
<feature type="domain" description="RRM" evidence="10">
    <location>
        <begin position="232"/>
        <end position="313"/>
    </location>
</feature>
<keyword evidence="5 8" id="KW-0508">mRNA splicing</keyword>
<dbReference type="PANTHER" id="PTHR23139">
    <property type="entry name" value="RNA-BINDING PROTEIN"/>
    <property type="match status" value="1"/>
</dbReference>
<dbReference type="InParanoid" id="A0A1Z5T269"/>
<dbReference type="SMART" id="SM00361">
    <property type="entry name" value="RRM_1"/>
    <property type="match status" value="1"/>
</dbReference>
<dbReference type="EMBL" id="MUNK01000150">
    <property type="protein sequence ID" value="OTA29357.1"/>
    <property type="molecule type" value="Genomic_DNA"/>
</dbReference>
<dbReference type="Pfam" id="PF00076">
    <property type="entry name" value="RRM_1"/>
    <property type="match status" value="2"/>
</dbReference>
<dbReference type="SMART" id="SM00360">
    <property type="entry name" value="RRM"/>
    <property type="match status" value="3"/>
</dbReference>
<evidence type="ECO:0000256" key="5">
    <source>
        <dbReference type="ARBA" id="ARBA00023187"/>
    </source>
</evidence>
<comment type="caution">
    <text evidence="11">The sequence shown here is derived from an EMBL/GenBank/DDBJ whole genome shotgun (WGS) entry which is preliminary data.</text>
</comment>
<dbReference type="InterPro" id="IPR000504">
    <property type="entry name" value="RRM_dom"/>
</dbReference>
<keyword evidence="4 7" id="KW-0694">RNA-binding</keyword>
<dbReference type="SUPFAM" id="SSF54928">
    <property type="entry name" value="RNA-binding domain, RBD"/>
    <property type="match status" value="2"/>
</dbReference>